<gene>
    <name evidence="3" type="ORF">SS50377_15413</name>
    <name evidence="4" type="ORF">SS50377_25115</name>
</gene>
<evidence type="ECO:0000313" key="3">
    <source>
        <dbReference type="EMBL" id="EST44701.1"/>
    </source>
</evidence>
<keyword evidence="2" id="KW-0472">Membrane</keyword>
<organism evidence="3">
    <name type="scientific">Spironucleus salmonicida</name>
    <dbReference type="NCBI Taxonomy" id="348837"/>
    <lineage>
        <taxon>Eukaryota</taxon>
        <taxon>Metamonada</taxon>
        <taxon>Diplomonadida</taxon>
        <taxon>Hexamitidae</taxon>
        <taxon>Hexamitinae</taxon>
        <taxon>Spironucleus</taxon>
    </lineage>
</organism>
<evidence type="ECO:0000313" key="5">
    <source>
        <dbReference type="Proteomes" id="UP000018208"/>
    </source>
</evidence>
<dbReference type="AlphaFoldDB" id="V6LLW6"/>
<feature type="transmembrane region" description="Helical" evidence="2">
    <location>
        <begin position="159"/>
        <end position="179"/>
    </location>
</feature>
<sequence length="531" mass="59931">MTQYSRSVESSTSTDVLVYELKDRVQQYQFASPMYHFLVIFRAFFIFIFCLQFDESNAINTFNLITNYEIILIVPQLVGKVAFEIISPILGTAQINAGRVVFNYSIIHYLLISILFFIGFGAYSRFNNLILFSLAPFSQAAISHLFEVGKAERWNMSQIIAALISPTLSIVLYCVLSFFSVSQNITLIVSYTLPGMIFIPIILRDQRYLYMQFSILKPFRPALQLQCLLSFLKFLAFDAAEELVIVIALKVNREEVVLLSICLYYYCMRLSCIFSGQLYDVYVQSTRLSIIHKSGMSNIYRNVWMYGLIGLVTSIIIFLSWYKFITLSVGSRLPTAMLNNHYTGLLSYTRNGALRGMVMPLYAFVQAHHAVCRGGSFAIFSGTVRSLAIIASFIWIYCADPTYNFNCVFTVQTLTILLLAIGGLVHRFALERHGGRFAEESERGEDLPSAPRTPVNKTKEPVEEPFDTGNFLSNQSVNFLQLSKIGANRNTSLLESLVNSSYAKTQVIKSNLEVTTDSSDHSKPGGLDTTQ</sequence>
<feature type="transmembrane region" description="Helical" evidence="2">
    <location>
        <begin position="185"/>
        <end position="203"/>
    </location>
</feature>
<reference evidence="3 4" key="1">
    <citation type="journal article" date="2014" name="PLoS Genet.">
        <title>The Genome of Spironucleus salmonicida Highlights a Fish Pathogen Adapted to Fluctuating Environments.</title>
        <authorList>
            <person name="Xu F."/>
            <person name="Jerlstrom-Hultqvist J."/>
            <person name="Einarsson E."/>
            <person name="Astvaldsson A."/>
            <person name="Svard S.G."/>
            <person name="Andersson J.O."/>
        </authorList>
    </citation>
    <scope>NUCLEOTIDE SEQUENCE</scope>
    <source>
        <strain evidence="4">ATCC 50377</strain>
    </source>
</reference>
<dbReference type="VEuPathDB" id="GiardiaDB:SS50377_25115"/>
<feature type="transmembrane region" description="Helical" evidence="2">
    <location>
        <begin position="377"/>
        <end position="397"/>
    </location>
</feature>
<evidence type="ECO:0000256" key="2">
    <source>
        <dbReference type="SAM" id="Phobius"/>
    </source>
</evidence>
<name>V6LLW6_9EUKA</name>
<accession>V6LLW6</accession>
<proteinExistence type="predicted"/>
<feature type="transmembrane region" description="Helical" evidence="2">
    <location>
        <begin position="303"/>
        <end position="325"/>
    </location>
</feature>
<feature type="transmembrane region" description="Helical" evidence="2">
    <location>
        <begin position="263"/>
        <end position="282"/>
    </location>
</feature>
<evidence type="ECO:0000256" key="1">
    <source>
        <dbReference type="SAM" id="MobiDB-lite"/>
    </source>
</evidence>
<dbReference type="EMBL" id="KI546113">
    <property type="protein sequence ID" value="EST44701.1"/>
    <property type="molecule type" value="Genomic_DNA"/>
</dbReference>
<evidence type="ECO:0000313" key="4">
    <source>
        <dbReference type="EMBL" id="KAH0573000.1"/>
    </source>
</evidence>
<feature type="transmembrane region" description="Helical" evidence="2">
    <location>
        <begin position="34"/>
        <end position="53"/>
    </location>
</feature>
<protein>
    <submittedName>
        <fullName evidence="3">Transmembrane domain-containing protein</fullName>
    </submittedName>
</protein>
<feature type="transmembrane region" description="Helical" evidence="2">
    <location>
        <begin position="403"/>
        <end position="425"/>
    </location>
</feature>
<keyword evidence="2 3" id="KW-0812">Transmembrane</keyword>
<reference evidence="4" key="2">
    <citation type="submission" date="2020-12" db="EMBL/GenBank/DDBJ databases">
        <title>New Spironucleus salmonicida genome in near-complete chromosomes.</title>
        <authorList>
            <person name="Xu F."/>
            <person name="Kurt Z."/>
            <person name="Jimenez-Gonzalez A."/>
            <person name="Astvaldsson A."/>
            <person name="Andersson J.O."/>
            <person name="Svard S.G."/>
        </authorList>
    </citation>
    <scope>NUCLEOTIDE SEQUENCE</scope>
    <source>
        <strain evidence="4">ATCC 50377</strain>
    </source>
</reference>
<feature type="transmembrane region" description="Helical" evidence="2">
    <location>
        <begin position="101"/>
        <end position="123"/>
    </location>
</feature>
<keyword evidence="5" id="KW-1185">Reference proteome</keyword>
<keyword evidence="2" id="KW-1133">Transmembrane helix</keyword>
<dbReference type="Proteomes" id="UP000018208">
    <property type="component" value="Unassembled WGS sequence"/>
</dbReference>
<feature type="region of interest" description="Disordered" evidence="1">
    <location>
        <begin position="439"/>
        <end position="469"/>
    </location>
</feature>
<dbReference type="EMBL" id="AUWU02000005">
    <property type="protein sequence ID" value="KAH0573000.1"/>
    <property type="molecule type" value="Genomic_DNA"/>
</dbReference>